<keyword evidence="2" id="KW-1185">Reference proteome</keyword>
<reference evidence="1 2" key="1">
    <citation type="journal article" date="2020" name="ISME J.">
        <title>Uncovering the hidden diversity of litter-decomposition mechanisms in mushroom-forming fungi.</title>
        <authorList>
            <person name="Floudas D."/>
            <person name="Bentzer J."/>
            <person name="Ahren D."/>
            <person name="Johansson T."/>
            <person name="Persson P."/>
            <person name="Tunlid A."/>
        </authorList>
    </citation>
    <scope>NUCLEOTIDE SEQUENCE [LARGE SCALE GENOMIC DNA]</scope>
    <source>
        <strain evidence="1 2">CBS 406.79</strain>
    </source>
</reference>
<name>A0A8H5HIA5_9AGAR</name>
<dbReference type="EMBL" id="JAACJN010000046">
    <property type="protein sequence ID" value="KAF5383883.1"/>
    <property type="molecule type" value="Genomic_DNA"/>
</dbReference>
<evidence type="ECO:0000313" key="2">
    <source>
        <dbReference type="Proteomes" id="UP000518752"/>
    </source>
</evidence>
<comment type="caution">
    <text evidence="1">The sequence shown here is derived from an EMBL/GenBank/DDBJ whole genome shotgun (WGS) entry which is preliminary data.</text>
</comment>
<accession>A0A8H5HIA5</accession>
<organism evidence="1 2">
    <name type="scientific">Collybiopsis confluens</name>
    <dbReference type="NCBI Taxonomy" id="2823264"/>
    <lineage>
        <taxon>Eukaryota</taxon>
        <taxon>Fungi</taxon>
        <taxon>Dikarya</taxon>
        <taxon>Basidiomycota</taxon>
        <taxon>Agaricomycotina</taxon>
        <taxon>Agaricomycetes</taxon>
        <taxon>Agaricomycetidae</taxon>
        <taxon>Agaricales</taxon>
        <taxon>Marasmiineae</taxon>
        <taxon>Omphalotaceae</taxon>
        <taxon>Collybiopsis</taxon>
    </lineage>
</organism>
<dbReference type="AlphaFoldDB" id="A0A8H5HIA5"/>
<protein>
    <submittedName>
        <fullName evidence="1">Uncharacterized protein</fullName>
    </submittedName>
</protein>
<evidence type="ECO:0000313" key="1">
    <source>
        <dbReference type="EMBL" id="KAF5383883.1"/>
    </source>
</evidence>
<dbReference type="Proteomes" id="UP000518752">
    <property type="component" value="Unassembled WGS sequence"/>
</dbReference>
<proteinExistence type="predicted"/>
<sequence length="80" mass="8789">MPEPDYKQITIVNNSSGSILVKISTNESDGGQDGFFPVPAHGSDRWNRSVNQVVQIVRYQKTGAIIEERLGIPGEAVYVN</sequence>
<gene>
    <name evidence="1" type="ORF">D9757_007412</name>
</gene>